<dbReference type="InterPro" id="IPR044946">
    <property type="entry name" value="Restrct_endonuc_typeI_TRD_sf"/>
</dbReference>
<evidence type="ECO:0000313" key="5">
    <source>
        <dbReference type="EMBL" id="MFC0349100.1"/>
    </source>
</evidence>
<dbReference type="RefSeq" id="WP_390210453.1">
    <property type="nucleotide sequence ID" value="NZ_JBHLXJ010000004.1"/>
</dbReference>
<keyword evidence="5" id="KW-0255">Endonuclease</keyword>
<evidence type="ECO:0000256" key="2">
    <source>
        <dbReference type="ARBA" id="ARBA00022747"/>
    </source>
</evidence>
<dbReference type="Gene3D" id="3.90.220.20">
    <property type="entry name" value="DNA methylase specificity domains"/>
    <property type="match status" value="1"/>
</dbReference>
<proteinExistence type="inferred from homology"/>
<evidence type="ECO:0000256" key="1">
    <source>
        <dbReference type="ARBA" id="ARBA00010923"/>
    </source>
</evidence>
<dbReference type="EC" id="3.1.21.-" evidence="5"/>
<dbReference type="PANTHER" id="PTHR30408">
    <property type="entry name" value="TYPE-1 RESTRICTION ENZYME ECOKI SPECIFICITY PROTEIN"/>
    <property type="match status" value="1"/>
</dbReference>
<evidence type="ECO:0000256" key="3">
    <source>
        <dbReference type="ARBA" id="ARBA00023125"/>
    </source>
</evidence>
<keyword evidence="6" id="KW-1185">Reference proteome</keyword>
<feature type="domain" description="Type I restriction modification DNA specificity" evidence="4">
    <location>
        <begin position="4"/>
        <end position="191"/>
    </location>
</feature>
<dbReference type="Pfam" id="PF01420">
    <property type="entry name" value="Methylase_S"/>
    <property type="match status" value="1"/>
</dbReference>
<gene>
    <name evidence="5" type="ORF">ACFFJH_04740</name>
</gene>
<keyword evidence="2" id="KW-0680">Restriction system</keyword>
<dbReference type="GO" id="GO:0016787">
    <property type="term" value="F:hydrolase activity"/>
    <property type="evidence" value="ECO:0007669"/>
    <property type="project" value="UniProtKB-KW"/>
</dbReference>
<evidence type="ECO:0000259" key="4">
    <source>
        <dbReference type="Pfam" id="PF01420"/>
    </source>
</evidence>
<dbReference type="GO" id="GO:0004519">
    <property type="term" value="F:endonuclease activity"/>
    <property type="evidence" value="ECO:0007669"/>
    <property type="project" value="UniProtKB-KW"/>
</dbReference>
<evidence type="ECO:0000313" key="6">
    <source>
        <dbReference type="Proteomes" id="UP001589844"/>
    </source>
</evidence>
<name>A0ABV6IBA6_9BURK</name>
<accession>A0ABV6IBA6</accession>
<dbReference type="PANTHER" id="PTHR30408:SF13">
    <property type="entry name" value="TYPE I RESTRICTION ENZYME HINDI SPECIFICITY SUBUNIT"/>
    <property type="match status" value="1"/>
</dbReference>
<dbReference type="SUPFAM" id="SSF116734">
    <property type="entry name" value="DNA methylase specificity domain"/>
    <property type="match status" value="2"/>
</dbReference>
<dbReference type="InterPro" id="IPR000055">
    <property type="entry name" value="Restrct_endonuc_typeI_TRD"/>
</dbReference>
<sequence length="449" mass="49922">MSFKQTTLGEYAKVQGGYAYKSSDFAEGEGCIVLKIKNVRFGHVDYSEPSYIDQQLADETKEWKTKEGDILISMTGSGPNAPQSLVGRVARVWKDEPSAWINQRVGRVVLKDVTSIHPDFLFYLLSTSKSQDFLVSNSSGSANQANISGKIIESLPCPKVDFQTSARIVEILRSLDEKILLNRQINQTLEQIAQAMFKTWFVDFEPTRAKIAAKEAGGDQAAIEQAAMCAISGKTPDQLNQSPPETLAQLKATAALFPEALVDSGLGEIPEGWEVKKIEDILVRLKPSTRYGNTEVLPYGKVPVYEQGTGILLGYHNEVAGFDASPEAPIFIFGDHTCVTHLSCEPFDVSQNVIPLSGKNFPTAWVYYAIQGRQEFQEYRRHWSELIIKEIVVPTNDISVIFSKKITKLYLHKEHLVRESKSLEQIRNSLLPKLLSGELAPDGKLDLPV</sequence>
<dbReference type="InterPro" id="IPR052021">
    <property type="entry name" value="Type-I_RS_S_subunit"/>
</dbReference>
<protein>
    <submittedName>
        <fullName evidence="5">Restriction endonuclease subunit S</fullName>
        <ecNumber evidence="5">3.1.21.-</ecNumber>
    </submittedName>
</protein>
<comment type="similarity">
    <text evidence="1">Belongs to the type-I restriction system S methylase family.</text>
</comment>
<comment type="caution">
    <text evidence="5">The sequence shown here is derived from an EMBL/GenBank/DDBJ whole genome shotgun (WGS) entry which is preliminary data.</text>
</comment>
<dbReference type="Gene3D" id="1.10.287.1120">
    <property type="entry name" value="Bipartite methylase S protein"/>
    <property type="match status" value="1"/>
</dbReference>
<organism evidence="5 6">
    <name type="scientific">Undibacterium danionis</name>
    <dbReference type="NCBI Taxonomy" id="1812100"/>
    <lineage>
        <taxon>Bacteria</taxon>
        <taxon>Pseudomonadati</taxon>
        <taxon>Pseudomonadota</taxon>
        <taxon>Betaproteobacteria</taxon>
        <taxon>Burkholderiales</taxon>
        <taxon>Oxalobacteraceae</taxon>
        <taxon>Undibacterium</taxon>
    </lineage>
</organism>
<dbReference type="Proteomes" id="UP001589844">
    <property type="component" value="Unassembled WGS sequence"/>
</dbReference>
<dbReference type="CDD" id="cd17278">
    <property type="entry name" value="RMtype1_S_LdeBORF1052P-TRD2-CR2"/>
    <property type="match status" value="1"/>
</dbReference>
<keyword evidence="5" id="KW-0378">Hydrolase</keyword>
<keyword evidence="3" id="KW-0238">DNA-binding</keyword>
<dbReference type="EMBL" id="JBHLXJ010000004">
    <property type="protein sequence ID" value="MFC0349100.1"/>
    <property type="molecule type" value="Genomic_DNA"/>
</dbReference>
<reference evidence="5 6" key="1">
    <citation type="submission" date="2024-09" db="EMBL/GenBank/DDBJ databases">
        <authorList>
            <person name="Sun Q."/>
            <person name="Mori K."/>
        </authorList>
    </citation>
    <scope>NUCLEOTIDE SEQUENCE [LARGE SCALE GENOMIC DNA]</scope>
    <source>
        <strain evidence="5 6">CCM 8677</strain>
    </source>
</reference>
<keyword evidence="5" id="KW-0540">Nuclease</keyword>